<dbReference type="RefSeq" id="WP_271633252.1">
    <property type="nucleotide sequence ID" value="NZ_CP094970.1"/>
</dbReference>
<dbReference type="KEGG" id="sgrg:L0C25_18585"/>
<dbReference type="Gene3D" id="3.30.530.20">
    <property type="match status" value="1"/>
</dbReference>
<keyword evidence="4" id="KW-1185">Reference proteome</keyword>
<evidence type="ECO:0000313" key="4">
    <source>
        <dbReference type="Proteomes" id="UP001164390"/>
    </source>
</evidence>
<organism evidence="3 4">
    <name type="scientific">Solicola gregarius</name>
    <dbReference type="NCBI Taxonomy" id="2908642"/>
    <lineage>
        <taxon>Bacteria</taxon>
        <taxon>Bacillati</taxon>
        <taxon>Actinomycetota</taxon>
        <taxon>Actinomycetes</taxon>
        <taxon>Propionibacteriales</taxon>
        <taxon>Nocardioidaceae</taxon>
        <taxon>Solicola</taxon>
    </lineage>
</organism>
<name>A0AA46TG51_9ACTN</name>
<dbReference type="Proteomes" id="UP001164390">
    <property type="component" value="Chromosome"/>
</dbReference>
<dbReference type="InterPro" id="IPR023393">
    <property type="entry name" value="START-like_dom_sf"/>
</dbReference>
<feature type="domain" description="Activator of Hsp90 ATPase homologue 1/2-like C-terminal" evidence="2">
    <location>
        <begin position="37"/>
        <end position="136"/>
    </location>
</feature>
<evidence type="ECO:0000256" key="1">
    <source>
        <dbReference type="ARBA" id="ARBA00006817"/>
    </source>
</evidence>
<comment type="similarity">
    <text evidence="1">Belongs to the AHA1 family.</text>
</comment>
<dbReference type="CDD" id="cd07814">
    <property type="entry name" value="SRPBCC_CalC_Aha1-like"/>
    <property type="match status" value="1"/>
</dbReference>
<evidence type="ECO:0000313" key="3">
    <source>
        <dbReference type="EMBL" id="UYM04520.1"/>
    </source>
</evidence>
<proteinExistence type="inferred from homology"/>
<dbReference type="Pfam" id="PF08327">
    <property type="entry name" value="AHSA1"/>
    <property type="match status" value="1"/>
</dbReference>
<sequence length="145" mass="16285">MQKGSYTTEYTVDVPVDDVVRAIADVRGYWSPSTTGDSEHEGDEFVYRDSALMSHFRVGEVVPGQRVVWDVLESRTTFVDDPAEWDGTRVVFELAPDGDGTRLRFTHEGLSEAKECFNACSRGWDGVINDSLKHLITTGRSMFDE</sequence>
<evidence type="ECO:0000259" key="2">
    <source>
        <dbReference type="Pfam" id="PF08327"/>
    </source>
</evidence>
<reference evidence="3" key="1">
    <citation type="submission" date="2022-01" db="EMBL/GenBank/DDBJ databases">
        <title>Nocardioidaceae gen. sp. A5X3R13.</title>
        <authorList>
            <person name="Lopez Marin M.A."/>
            <person name="Uhlik O."/>
        </authorList>
    </citation>
    <scope>NUCLEOTIDE SEQUENCE</scope>
    <source>
        <strain evidence="3">A5X3R13</strain>
    </source>
</reference>
<gene>
    <name evidence="3" type="ORF">L0C25_18585</name>
</gene>
<dbReference type="AlphaFoldDB" id="A0AA46TG51"/>
<dbReference type="SUPFAM" id="SSF55961">
    <property type="entry name" value="Bet v1-like"/>
    <property type="match status" value="1"/>
</dbReference>
<dbReference type="InterPro" id="IPR013538">
    <property type="entry name" value="ASHA1/2-like_C"/>
</dbReference>
<accession>A0AA46TG51</accession>
<dbReference type="EMBL" id="CP094970">
    <property type="protein sequence ID" value="UYM04520.1"/>
    <property type="molecule type" value="Genomic_DNA"/>
</dbReference>
<protein>
    <submittedName>
        <fullName evidence="3">SRPBCC domain-containing protein</fullName>
    </submittedName>
</protein>